<evidence type="ECO:0000313" key="3">
    <source>
        <dbReference type="Proteomes" id="UP000694726"/>
    </source>
</evidence>
<name>A0A8D0N4M4_PIG</name>
<dbReference type="Pfam" id="PF17703">
    <property type="entry name" value="C19orf84"/>
    <property type="match status" value="1"/>
</dbReference>
<feature type="compositionally biased region" description="Low complexity" evidence="1">
    <location>
        <begin position="51"/>
        <end position="67"/>
    </location>
</feature>
<evidence type="ECO:0000313" key="2">
    <source>
        <dbReference type="Ensembl" id="ENSSSCP00015013328.1"/>
    </source>
</evidence>
<sequence length="287" mass="30645">MTREPRERGGGGQGLLDLREEGAPGLGSRMSRRRGLHRELCGVDALEAQGPRPARFPAALRAPRATPLSDKVPPTSFQTPPRSVCPGEVEAKVLEKTRKTPVTMDQQKEGAGPKGNNPSLSSPGTESGLPAPYPALFPSLLGSPDPAHLGLPESLASVTVPIRLDALSYLLHSALMGAYSFQQSLPSCPCTPQASCSQPGTVKRPSRGRGGWDIRRRPGRDQGQQRWGLGRSEQAERGWARGSGAGPRTPPVTPPSPMPDAQDGKKEARSPQPPPEMPPAEDWEAEY</sequence>
<organism evidence="2 3">
    <name type="scientific">Sus scrofa</name>
    <name type="common">Pig</name>
    <dbReference type="NCBI Taxonomy" id="9823"/>
    <lineage>
        <taxon>Eukaryota</taxon>
        <taxon>Metazoa</taxon>
        <taxon>Chordata</taxon>
        <taxon>Craniata</taxon>
        <taxon>Vertebrata</taxon>
        <taxon>Euteleostomi</taxon>
        <taxon>Mammalia</taxon>
        <taxon>Eutheria</taxon>
        <taxon>Laurasiatheria</taxon>
        <taxon>Artiodactyla</taxon>
        <taxon>Suina</taxon>
        <taxon>Suidae</taxon>
        <taxon>Sus</taxon>
    </lineage>
</organism>
<proteinExistence type="predicted"/>
<feature type="compositionally biased region" description="Polar residues" evidence="1">
    <location>
        <begin position="116"/>
        <end position="125"/>
    </location>
</feature>
<reference evidence="2" key="1">
    <citation type="submission" date="2025-08" db="UniProtKB">
        <authorList>
            <consortium name="Ensembl"/>
        </authorList>
    </citation>
    <scope>IDENTIFICATION</scope>
</reference>
<evidence type="ECO:0000256" key="1">
    <source>
        <dbReference type="SAM" id="MobiDB-lite"/>
    </source>
</evidence>
<feature type="compositionally biased region" description="Basic and acidic residues" evidence="1">
    <location>
        <begin position="89"/>
        <end position="98"/>
    </location>
</feature>
<feature type="region of interest" description="Disordered" evidence="1">
    <location>
        <begin position="46"/>
        <end position="131"/>
    </location>
</feature>
<protein>
    <submittedName>
        <fullName evidence="2">Uncharacterized protein</fullName>
    </submittedName>
</protein>
<feature type="region of interest" description="Disordered" evidence="1">
    <location>
        <begin position="184"/>
        <end position="287"/>
    </location>
</feature>
<dbReference type="Proteomes" id="UP000694726">
    <property type="component" value="Unplaced"/>
</dbReference>
<feature type="region of interest" description="Disordered" evidence="1">
    <location>
        <begin position="1"/>
        <end position="33"/>
    </location>
</feature>
<accession>A0A8D0N4M4</accession>
<dbReference type="AlphaFoldDB" id="A0A8D0N4M4"/>
<feature type="compositionally biased region" description="Pro residues" evidence="1">
    <location>
        <begin position="248"/>
        <end position="258"/>
    </location>
</feature>
<feature type="compositionally biased region" description="Polar residues" evidence="1">
    <location>
        <begin position="184"/>
        <end position="200"/>
    </location>
</feature>
<feature type="compositionally biased region" description="Basic and acidic residues" evidence="1">
    <location>
        <begin position="210"/>
        <end position="220"/>
    </location>
</feature>
<dbReference type="InterPro" id="IPR040606">
    <property type="entry name" value="C19orf84"/>
</dbReference>
<dbReference type="Ensembl" id="ENSSSCT00015033525.1">
    <property type="protein sequence ID" value="ENSSSCP00015013328.1"/>
    <property type="gene ID" value="ENSSSCG00015025262.1"/>
</dbReference>